<keyword evidence="2" id="KW-0012">Acyltransferase</keyword>
<dbReference type="PANTHER" id="PTHR43792">
    <property type="entry name" value="GNAT FAMILY, PUTATIVE (AFU_ORTHOLOGUE AFUA_3G00765)-RELATED-RELATED"/>
    <property type="match status" value="1"/>
</dbReference>
<evidence type="ECO:0000259" key="4">
    <source>
        <dbReference type="PROSITE" id="PS51186"/>
    </source>
</evidence>
<evidence type="ECO:0000256" key="2">
    <source>
        <dbReference type="ARBA" id="ARBA00023315"/>
    </source>
</evidence>
<sequence>MSEKLNPSLVRIEPWADSNLDLLRLINAPEMMEHLGGPETDEQILSRHKRYLEIGGRGTGRMFSIVLLPELEAVGSVGYWDSKWKEDRIYEIGWSILSPYQGRGIATAGVREAIISAAREHKHRYIHAFPSVNNPASNAVCRKLGFSLMHQCEFEYPPGNIMQCNNWRVDIDAAMGNGE</sequence>
<dbReference type="Proteomes" id="UP001519887">
    <property type="component" value="Unassembled WGS sequence"/>
</dbReference>
<protein>
    <submittedName>
        <fullName evidence="5">GNAT family N-acetyltransferase</fullName>
    </submittedName>
</protein>
<dbReference type="RefSeq" id="WP_210040138.1">
    <property type="nucleotide sequence ID" value="NZ_JBHLVU010000007.1"/>
</dbReference>
<reference evidence="5 6" key="1">
    <citation type="submission" date="2021-07" db="EMBL/GenBank/DDBJ databases">
        <title>Paenibacillus radiodurans sp. nov., isolated from the southeastern edge of Tengger Desert.</title>
        <authorList>
            <person name="Zhang G."/>
        </authorList>
    </citation>
    <scope>NUCLEOTIDE SEQUENCE [LARGE SCALE GENOMIC DNA]</scope>
    <source>
        <strain evidence="5 6">CCM 7311</strain>
    </source>
</reference>
<keyword evidence="6" id="KW-1185">Reference proteome</keyword>
<dbReference type="Gene3D" id="3.40.630.30">
    <property type="match status" value="1"/>
</dbReference>
<dbReference type="PANTHER" id="PTHR43792:SF8">
    <property type="entry name" value="[RIBOSOMAL PROTEIN US5]-ALANINE N-ACETYLTRANSFERASE"/>
    <property type="match status" value="1"/>
</dbReference>
<dbReference type="InterPro" id="IPR016181">
    <property type="entry name" value="Acyl_CoA_acyltransferase"/>
</dbReference>
<proteinExistence type="inferred from homology"/>
<evidence type="ECO:0000313" key="5">
    <source>
        <dbReference type="EMBL" id="MBW7455146.1"/>
    </source>
</evidence>
<dbReference type="SUPFAM" id="SSF55729">
    <property type="entry name" value="Acyl-CoA N-acyltransferases (Nat)"/>
    <property type="match status" value="1"/>
</dbReference>
<evidence type="ECO:0000313" key="6">
    <source>
        <dbReference type="Proteomes" id="UP001519887"/>
    </source>
</evidence>
<dbReference type="PROSITE" id="PS51186">
    <property type="entry name" value="GNAT"/>
    <property type="match status" value="1"/>
</dbReference>
<evidence type="ECO:0000256" key="1">
    <source>
        <dbReference type="ARBA" id="ARBA00022679"/>
    </source>
</evidence>
<comment type="similarity">
    <text evidence="3">Belongs to the acetyltransferase family. RimJ subfamily.</text>
</comment>
<dbReference type="Pfam" id="PF13302">
    <property type="entry name" value="Acetyltransf_3"/>
    <property type="match status" value="1"/>
</dbReference>
<dbReference type="InterPro" id="IPR000182">
    <property type="entry name" value="GNAT_dom"/>
</dbReference>
<dbReference type="InterPro" id="IPR051531">
    <property type="entry name" value="N-acetyltransferase"/>
</dbReference>
<dbReference type="CDD" id="cd04301">
    <property type="entry name" value="NAT_SF"/>
    <property type="match status" value="1"/>
</dbReference>
<name>A0ABS7C341_9BACL</name>
<organism evidence="5 6">
    <name type="scientific">Paenibacillus sepulcri</name>
    <dbReference type="NCBI Taxonomy" id="359917"/>
    <lineage>
        <taxon>Bacteria</taxon>
        <taxon>Bacillati</taxon>
        <taxon>Bacillota</taxon>
        <taxon>Bacilli</taxon>
        <taxon>Bacillales</taxon>
        <taxon>Paenibacillaceae</taxon>
        <taxon>Paenibacillus</taxon>
    </lineage>
</organism>
<dbReference type="EMBL" id="JAHZIK010000311">
    <property type="protein sequence ID" value="MBW7455146.1"/>
    <property type="molecule type" value="Genomic_DNA"/>
</dbReference>
<evidence type="ECO:0000256" key="3">
    <source>
        <dbReference type="ARBA" id="ARBA00038502"/>
    </source>
</evidence>
<keyword evidence="1" id="KW-0808">Transferase</keyword>
<accession>A0ABS7C341</accession>
<gene>
    <name evidence="5" type="ORF">K0U00_13995</name>
</gene>
<comment type="caution">
    <text evidence="5">The sequence shown here is derived from an EMBL/GenBank/DDBJ whole genome shotgun (WGS) entry which is preliminary data.</text>
</comment>
<feature type="domain" description="N-acetyltransferase" evidence="4">
    <location>
        <begin position="10"/>
        <end position="167"/>
    </location>
</feature>